<feature type="transmembrane region" description="Helical" evidence="5">
    <location>
        <begin position="20"/>
        <end position="42"/>
    </location>
</feature>
<dbReference type="RefSeq" id="WP_076583393.1">
    <property type="nucleotide sequence ID" value="NZ_CP019328.1"/>
</dbReference>
<dbReference type="Proteomes" id="UP000185687">
    <property type="component" value="Unassembled WGS sequence"/>
</dbReference>
<accession>A0A1N7FFZ0</accession>
<dbReference type="Pfam" id="PF09685">
    <property type="entry name" value="MamF_MmsF"/>
    <property type="match status" value="1"/>
</dbReference>
<dbReference type="OrthoDB" id="187449at2157"/>
<sequence>MSSPSTPSNPERFDDRSLGGILVHPLAMVTAFIGPAVVYAVSDHEFTRENARHAFNWHATVVTLAVVAFVTGFLSADEVTVGGESIDPLSIPAPIDTVLMFVGVLLLLATMVAVVATFAYAIIATVKAVSGTAWSYPGAVDIVERFL</sequence>
<keyword evidence="3 5" id="KW-1133">Transmembrane helix</keyword>
<feature type="transmembrane region" description="Helical" evidence="5">
    <location>
        <begin position="98"/>
        <end position="123"/>
    </location>
</feature>
<keyword evidence="6" id="KW-0808">Transferase</keyword>
<dbReference type="EMBL" id="FTNP01000006">
    <property type="protein sequence ID" value="SIR99338.1"/>
    <property type="molecule type" value="Genomic_DNA"/>
</dbReference>
<organism evidence="7 8">
    <name type="scientific">Natronorubrum daqingense</name>
    <dbReference type="NCBI Taxonomy" id="588898"/>
    <lineage>
        <taxon>Archaea</taxon>
        <taxon>Methanobacteriati</taxon>
        <taxon>Methanobacteriota</taxon>
        <taxon>Stenosarchaea group</taxon>
        <taxon>Halobacteria</taxon>
        <taxon>Halobacteriales</taxon>
        <taxon>Natrialbaceae</taxon>
        <taxon>Natronorubrum</taxon>
    </lineage>
</organism>
<evidence type="ECO:0000313" key="7">
    <source>
        <dbReference type="EMBL" id="SIR99338.1"/>
    </source>
</evidence>
<dbReference type="Proteomes" id="UP000187321">
    <property type="component" value="Plasmid unnamed1"/>
</dbReference>
<evidence type="ECO:0000313" key="6">
    <source>
        <dbReference type="EMBL" id="APX98419.1"/>
    </source>
</evidence>
<gene>
    <name evidence="6" type="ORF">BB347_17075</name>
    <name evidence="7" type="ORF">SAMN05421809_3198</name>
</gene>
<dbReference type="InterPro" id="IPR019109">
    <property type="entry name" value="MamF_MmsF"/>
</dbReference>
<keyword evidence="8" id="KW-1185">Reference proteome</keyword>
<keyword evidence="4 5" id="KW-0472">Membrane</keyword>
<name>A0A1N7FFZ0_9EURY</name>
<keyword evidence="6" id="KW-0614">Plasmid</keyword>
<proteinExistence type="predicted"/>
<geneLocation type="plasmid" evidence="6">
    <name>unnamed1</name>
</geneLocation>
<dbReference type="EMBL" id="CP019328">
    <property type="protein sequence ID" value="APX98419.1"/>
    <property type="molecule type" value="Genomic_DNA"/>
</dbReference>
<dbReference type="GeneID" id="30957692"/>
<evidence type="ECO:0000256" key="2">
    <source>
        <dbReference type="ARBA" id="ARBA00022692"/>
    </source>
</evidence>
<comment type="subcellular location">
    <subcellularLocation>
        <location evidence="1">Membrane</location>
        <topology evidence="1">Multi-pass membrane protein</topology>
    </subcellularLocation>
</comment>
<reference evidence="6 9" key="1">
    <citation type="submission" date="2017-01" db="EMBL/GenBank/DDBJ databases">
        <title>Complete genome sequence of Haloterrigena daqingensis type strain (JX313T).</title>
        <authorList>
            <person name="Shuang W."/>
        </authorList>
    </citation>
    <scope>NUCLEOTIDE SEQUENCE [LARGE SCALE GENOMIC DNA]</scope>
    <source>
        <strain evidence="9">JX313</strain>
        <strain evidence="6">JX313T</strain>
        <plasmid evidence="9">Plasmid unnamed1</plasmid>
        <plasmid evidence="6">unnamed1</plasmid>
    </source>
</reference>
<evidence type="ECO:0000256" key="4">
    <source>
        <dbReference type="ARBA" id="ARBA00023136"/>
    </source>
</evidence>
<dbReference type="AlphaFoldDB" id="A0A1N7FFZ0"/>
<keyword evidence="6" id="KW-0012">Acyltransferase</keyword>
<keyword evidence="2 5" id="KW-0812">Transmembrane</keyword>
<protein>
    <submittedName>
        <fullName evidence="6">Acyltransferase</fullName>
    </submittedName>
</protein>
<evidence type="ECO:0000256" key="3">
    <source>
        <dbReference type="ARBA" id="ARBA00022989"/>
    </source>
</evidence>
<feature type="transmembrane region" description="Helical" evidence="5">
    <location>
        <begin position="54"/>
        <end position="74"/>
    </location>
</feature>
<evidence type="ECO:0000313" key="8">
    <source>
        <dbReference type="Proteomes" id="UP000185687"/>
    </source>
</evidence>
<reference evidence="7 8" key="2">
    <citation type="submission" date="2017-01" db="EMBL/GenBank/DDBJ databases">
        <authorList>
            <person name="Mah S.A."/>
            <person name="Swanson W.J."/>
            <person name="Moy G.W."/>
            <person name="Vacquier V.D."/>
        </authorList>
    </citation>
    <scope>NUCLEOTIDE SEQUENCE [LARGE SCALE GENOMIC DNA]</scope>
    <source>
        <strain evidence="7 8">CGMCC 1.8909</strain>
    </source>
</reference>
<evidence type="ECO:0000256" key="1">
    <source>
        <dbReference type="ARBA" id="ARBA00004141"/>
    </source>
</evidence>
<evidence type="ECO:0000313" key="9">
    <source>
        <dbReference type="Proteomes" id="UP000187321"/>
    </source>
</evidence>
<dbReference type="GO" id="GO:0016746">
    <property type="term" value="F:acyltransferase activity"/>
    <property type="evidence" value="ECO:0007669"/>
    <property type="project" value="UniProtKB-KW"/>
</dbReference>
<evidence type="ECO:0000256" key="5">
    <source>
        <dbReference type="SAM" id="Phobius"/>
    </source>
</evidence>
<dbReference type="KEGG" id="hda:BB347_17075"/>